<dbReference type="RefSeq" id="YP_001425816.1">
    <property type="nucleotide sequence ID" value="NC_008603.1"/>
</dbReference>
<protein>
    <submittedName>
        <fullName evidence="1">Uncharacterized protein n184R</fullName>
    </submittedName>
</protein>
<dbReference type="GeneID" id="5469965"/>
<proteinExistence type="predicted"/>
<name>A7J6N8_PBCVF</name>
<evidence type="ECO:0000313" key="2">
    <source>
        <dbReference type="Proteomes" id="UP000204095"/>
    </source>
</evidence>
<gene>
    <name evidence="1" type="primary">n184R</name>
    <name evidence="1" type="ORF">FR483_n184R</name>
</gene>
<organism evidence="1 2">
    <name type="scientific">Paramecium bursaria Chlorella virus FR483</name>
    <name type="common">PBCV-FR483</name>
    <dbReference type="NCBI Taxonomy" id="399781"/>
    <lineage>
        <taxon>Viruses</taxon>
        <taxon>Varidnaviria</taxon>
        <taxon>Bamfordvirae</taxon>
        <taxon>Nucleocytoviricota</taxon>
        <taxon>Megaviricetes</taxon>
        <taxon>Algavirales</taxon>
        <taxon>Phycodnaviridae</taxon>
        <taxon>Chlorovirus</taxon>
        <taxon>Chlorovirus conductrix</taxon>
        <taxon>Paramecium bursaria Chlorella virus A1</taxon>
    </lineage>
</organism>
<dbReference type="KEGG" id="vg:5469965"/>
<accession>A7J6N8</accession>
<sequence length="67" mass="7524">MKFGHEIYDAVGDAGGAKDVFLGSRQWTSENVECSTPWYLRDAIAMFQGEVLPPMPMHTHQGFHTLL</sequence>
<dbReference type="Proteomes" id="UP000204095">
    <property type="component" value="Segment"/>
</dbReference>
<dbReference type="EMBL" id="DQ890022">
    <property type="protein sequence ID" value="ABT15469.1"/>
    <property type="molecule type" value="Genomic_DNA"/>
</dbReference>
<organismHost>
    <name type="scientific">Paramecium bursaria</name>
    <dbReference type="NCBI Taxonomy" id="74790"/>
</organismHost>
<evidence type="ECO:0000313" key="1">
    <source>
        <dbReference type="EMBL" id="ABT15469.1"/>
    </source>
</evidence>
<reference evidence="1 2" key="1">
    <citation type="journal article" date="2007" name="Virology">
        <title>Sequence and annotation of the 314-kb MT325 and the 321-kb FR483 viruses that infect Chlorella Pbi.</title>
        <authorList>
            <person name="Fitzgerald L.A."/>
            <person name="Graves M.V."/>
            <person name="Li X."/>
            <person name="Feldblyum T."/>
            <person name="Hartigan J."/>
            <person name="Van Etten J.L."/>
        </authorList>
    </citation>
    <scope>NUCLEOTIDE SEQUENCE [LARGE SCALE GENOMIC DNA]</scope>
    <source>
        <strain evidence="1 2">FR483</strain>
    </source>
</reference>